<keyword evidence="3" id="KW-1185">Reference proteome</keyword>
<dbReference type="InterPro" id="IPR016181">
    <property type="entry name" value="Acyl_CoA_acyltransferase"/>
</dbReference>
<dbReference type="SUPFAM" id="SSF55729">
    <property type="entry name" value="Acyl-CoA N-acyltransferases (Nat)"/>
    <property type="match status" value="1"/>
</dbReference>
<feature type="domain" description="N-acetyltransferase" evidence="1">
    <location>
        <begin position="1"/>
        <end position="145"/>
    </location>
</feature>
<dbReference type="RefSeq" id="WP_265720354.1">
    <property type="nucleotide sequence ID" value="NZ_JAPIVK010000003.1"/>
</dbReference>
<accession>A0ABW5E8L1</accession>
<sequence>MIRKASSADLERMEQLWLYSVVTAHPSLPRSYWQARLTAFRRNCLGASSCLVYCEGRHRAADGFAVVGPDRALVFLCVTPAVSRRGGGGELMRAAKVGRTEMHATVLQENLAGRYFLQRHGFVETERLPCADAGQTEIVMRYSARRADAA</sequence>
<dbReference type="PROSITE" id="PS51186">
    <property type="entry name" value="GNAT"/>
    <property type="match status" value="1"/>
</dbReference>
<dbReference type="Gene3D" id="3.40.630.30">
    <property type="match status" value="1"/>
</dbReference>
<gene>
    <name evidence="2" type="ORF">ACFSKX_05745</name>
</gene>
<dbReference type="InterPro" id="IPR000182">
    <property type="entry name" value="GNAT_dom"/>
</dbReference>
<evidence type="ECO:0000313" key="2">
    <source>
        <dbReference type="EMBL" id="MFD2309916.1"/>
    </source>
</evidence>
<dbReference type="Proteomes" id="UP001597425">
    <property type="component" value="Unassembled WGS sequence"/>
</dbReference>
<reference evidence="3" key="1">
    <citation type="journal article" date="2019" name="Int. J. Syst. Evol. Microbiol.">
        <title>The Global Catalogue of Microorganisms (GCM) 10K type strain sequencing project: providing services to taxonomists for standard genome sequencing and annotation.</title>
        <authorList>
            <consortium name="The Broad Institute Genomics Platform"/>
            <consortium name="The Broad Institute Genome Sequencing Center for Infectious Disease"/>
            <person name="Wu L."/>
            <person name="Ma J."/>
        </authorList>
    </citation>
    <scope>NUCLEOTIDE SEQUENCE [LARGE SCALE GENOMIC DNA]</scope>
    <source>
        <strain evidence="3">KCTC 12848</strain>
    </source>
</reference>
<evidence type="ECO:0000313" key="3">
    <source>
        <dbReference type="Proteomes" id="UP001597425"/>
    </source>
</evidence>
<comment type="caution">
    <text evidence="2">The sequence shown here is derived from an EMBL/GenBank/DDBJ whole genome shotgun (WGS) entry which is preliminary data.</text>
</comment>
<evidence type="ECO:0000259" key="1">
    <source>
        <dbReference type="PROSITE" id="PS51186"/>
    </source>
</evidence>
<dbReference type="EMBL" id="JBHUJD010000005">
    <property type="protein sequence ID" value="MFD2309916.1"/>
    <property type="molecule type" value="Genomic_DNA"/>
</dbReference>
<protein>
    <recommendedName>
        <fullName evidence="1">N-acetyltransferase domain-containing protein</fullName>
    </recommendedName>
</protein>
<organism evidence="2 3">
    <name type="scientific">Microbulbifer halophilus</name>
    <dbReference type="NCBI Taxonomy" id="453963"/>
    <lineage>
        <taxon>Bacteria</taxon>
        <taxon>Pseudomonadati</taxon>
        <taxon>Pseudomonadota</taxon>
        <taxon>Gammaproteobacteria</taxon>
        <taxon>Cellvibrionales</taxon>
        <taxon>Microbulbiferaceae</taxon>
        <taxon>Microbulbifer</taxon>
    </lineage>
</organism>
<name>A0ABW5E8L1_9GAMM</name>
<proteinExistence type="predicted"/>